<protein>
    <submittedName>
        <fullName evidence="7">Signal transduction histidine kinase/ligand-binding sensor domain-containing protein</fullName>
    </submittedName>
</protein>
<dbReference type="Pfam" id="PF02518">
    <property type="entry name" value="HATPase_c"/>
    <property type="match status" value="1"/>
</dbReference>
<accession>A0A7W7ZU92</accession>
<name>A0A7W7ZU92_9BACT</name>
<dbReference type="InterPro" id="IPR050482">
    <property type="entry name" value="Sensor_HK_TwoCompSys"/>
</dbReference>
<comment type="caution">
    <text evidence="7">The sequence shown here is derived from an EMBL/GenBank/DDBJ whole genome shotgun (WGS) entry which is preliminary data.</text>
</comment>
<organism evidence="7 8">
    <name type="scientific">Granulicella mallensis</name>
    <dbReference type="NCBI Taxonomy" id="940614"/>
    <lineage>
        <taxon>Bacteria</taxon>
        <taxon>Pseudomonadati</taxon>
        <taxon>Acidobacteriota</taxon>
        <taxon>Terriglobia</taxon>
        <taxon>Terriglobales</taxon>
        <taxon>Acidobacteriaceae</taxon>
        <taxon>Granulicella</taxon>
    </lineage>
</organism>
<dbReference type="PANTHER" id="PTHR24421:SF62">
    <property type="entry name" value="SENSORY TRANSDUCTION HISTIDINE KINASE"/>
    <property type="match status" value="1"/>
</dbReference>
<dbReference type="GO" id="GO:0000155">
    <property type="term" value="F:phosphorelay sensor kinase activity"/>
    <property type="evidence" value="ECO:0007669"/>
    <property type="project" value="InterPro"/>
</dbReference>
<sequence>MKLVGALLIACAQAWLIPSSAWALDPSRHISQYAHTAWRLQDGFLSGTPSAFTQTSDGYLWIGTQGALFRFDGVRFVLWSPPAGQKLPSDIILSLAPDKDGGLWIGTSRGLTHWTGREIINFGPVSRINRIVTDDDGNAWFTRSRTRDDLGPLCEAAGSTLHCHGVADGLASPNAGPLAQEAKGNFWVGLTNAFARWRPEASTTFRVNALETAKGLSGVEAIAIAADGSIWVGINRSGPGLGLQHLINGRLKNFVLPGFDSSKLKVGELFSDRAGDLWVGTLDDGVYRVHGNQIDHFDSSAGLSGDSVNGIFEDREGDIWVATTSGVDCFRDLPVATFSKREGLSSDQASSVLAARDGTIWVGTVGSLDFMRDARVSSILPGRGLPGQQVTSMLQDHLGNLWVGVDNSLYLYRNSHFSPVLDLEGKPTGIVEFLTESEDHTVWASCVRSAPLHRIIGFRNGKAFQELGSAQTLNSYHLSAAAGGGLWLLLRSGFTRYRDGHIDAAIQKQTASIGPVTDISEDGPNSIWLATSVGLAAWRQGALHLLTKRNGLPCNAIYAMTRDAHRSLWLYSHCGLIRIENDELERWWAHPDTAIETLTLDVFSGAQPSHSTFAPSATRSPDGRLWFSNDSVVQMIDPDHLNLNRLMPPVHIEQVLAQDTLYPVGGQLRLPPHTRDIQIDYTALSFVSPERVQFRIRLEGHDQDWRDVGPRRSAFYTNLNPGTYTFLVRASNNAGVWNDQGDALRFVIVPTWYQTLWFRALVALLAVLLAYTLYLLRIRQYAAAVRQRFNDRLEERTRIARDLHDTLLQTIQGSKLVLDGARDSLPDHSSTRNALTLVSEWLGRATLEGRTALDSLRATEFSDLTASLRCVVEEFRASHDIEFSLSFDAIEREMNPVARDEVYLIAFEAIRNACSHSGAKRISVELVSRQDLTLHICDDGRGIPETILQKGKAGHFGLKGIRERASHLGAKLQIASDPQTGTDISLIVPGKMIFLPPDKNTNHFWRR</sequence>
<dbReference type="SUPFAM" id="SSF63829">
    <property type="entry name" value="Calcium-dependent phosphotriesterase"/>
    <property type="match status" value="3"/>
</dbReference>
<keyword evidence="3" id="KW-0902">Two-component regulatory system</keyword>
<evidence type="ECO:0000256" key="3">
    <source>
        <dbReference type="ARBA" id="ARBA00023012"/>
    </source>
</evidence>
<evidence type="ECO:0000256" key="4">
    <source>
        <dbReference type="SAM" id="Phobius"/>
    </source>
</evidence>
<keyword evidence="4" id="KW-0472">Membrane</keyword>
<dbReference type="Pfam" id="PF07730">
    <property type="entry name" value="HisKA_3"/>
    <property type="match status" value="1"/>
</dbReference>
<evidence type="ECO:0000313" key="7">
    <source>
        <dbReference type="EMBL" id="MBB5066270.1"/>
    </source>
</evidence>
<dbReference type="Pfam" id="PF07495">
    <property type="entry name" value="Y_Y_Y"/>
    <property type="match status" value="1"/>
</dbReference>
<dbReference type="GO" id="GO:0016020">
    <property type="term" value="C:membrane"/>
    <property type="evidence" value="ECO:0007669"/>
    <property type="project" value="InterPro"/>
</dbReference>
<dbReference type="Gene3D" id="2.130.10.10">
    <property type="entry name" value="YVTN repeat-like/Quinoprotein amine dehydrogenase"/>
    <property type="match status" value="3"/>
</dbReference>
<dbReference type="Proteomes" id="UP000584867">
    <property type="component" value="Unassembled WGS sequence"/>
</dbReference>
<dbReference type="SUPFAM" id="SSF55874">
    <property type="entry name" value="ATPase domain of HSP90 chaperone/DNA topoisomerase II/histidine kinase"/>
    <property type="match status" value="1"/>
</dbReference>
<keyword evidence="4" id="KW-0812">Transmembrane</keyword>
<proteinExistence type="predicted"/>
<dbReference type="InterPro" id="IPR011123">
    <property type="entry name" value="Y_Y_Y"/>
</dbReference>
<keyword evidence="1" id="KW-0808">Transferase</keyword>
<gene>
    <name evidence="7" type="ORF">HDF15_004646</name>
</gene>
<dbReference type="InterPro" id="IPR013783">
    <property type="entry name" value="Ig-like_fold"/>
</dbReference>
<reference evidence="7 8" key="1">
    <citation type="submission" date="2020-08" db="EMBL/GenBank/DDBJ databases">
        <title>Genomic Encyclopedia of Type Strains, Phase IV (KMG-V): Genome sequencing to study the core and pangenomes of soil and plant-associated prokaryotes.</title>
        <authorList>
            <person name="Whitman W."/>
        </authorList>
    </citation>
    <scope>NUCLEOTIDE SEQUENCE [LARGE SCALE GENOMIC DNA]</scope>
    <source>
        <strain evidence="7 8">X5P3</strain>
    </source>
</reference>
<dbReference type="InterPro" id="IPR011712">
    <property type="entry name" value="Sig_transdc_His_kin_sub3_dim/P"/>
</dbReference>
<dbReference type="Gene3D" id="3.30.565.10">
    <property type="entry name" value="Histidine kinase-like ATPase, C-terminal domain"/>
    <property type="match status" value="1"/>
</dbReference>
<evidence type="ECO:0000256" key="2">
    <source>
        <dbReference type="ARBA" id="ARBA00022777"/>
    </source>
</evidence>
<dbReference type="PANTHER" id="PTHR24421">
    <property type="entry name" value="NITRATE/NITRITE SENSOR PROTEIN NARX-RELATED"/>
    <property type="match status" value="1"/>
</dbReference>
<keyword evidence="4" id="KW-1133">Transmembrane helix</keyword>
<dbReference type="InterPro" id="IPR036890">
    <property type="entry name" value="HATPase_C_sf"/>
</dbReference>
<keyword evidence="5" id="KW-0732">Signal</keyword>
<feature type="domain" description="Histidine kinase/HSP90-like ATPase" evidence="6">
    <location>
        <begin position="897"/>
        <end position="992"/>
    </location>
</feature>
<evidence type="ECO:0000313" key="8">
    <source>
        <dbReference type="Proteomes" id="UP000584867"/>
    </source>
</evidence>
<dbReference type="InterPro" id="IPR003594">
    <property type="entry name" value="HATPase_dom"/>
</dbReference>
<keyword evidence="2 7" id="KW-0418">Kinase</keyword>
<dbReference type="InterPro" id="IPR011110">
    <property type="entry name" value="Reg_prop"/>
</dbReference>
<evidence type="ECO:0000256" key="5">
    <source>
        <dbReference type="SAM" id="SignalP"/>
    </source>
</evidence>
<feature type="transmembrane region" description="Helical" evidence="4">
    <location>
        <begin position="756"/>
        <end position="776"/>
    </location>
</feature>
<feature type="chain" id="PRO_5030617922" evidence="5">
    <location>
        <begin position="24"/>
        <end position="1007"/>
    </location>
</feature>
<dbReference type="SMART" id="SM00387">
    <property type="entry name" value="HATPase_c"/>
    <property type="match status" value="1"/>
</dbReference>
<feature type="signal peptide" evidence="5">
    <location>
        <begin position="1"/>
        <end position="23"/>
    </location>
</feature>
<evidence type="ECO:0000256" key="1">
    <source>
        <dbReference type="ARBA" id="ARBA00022679"/>
    </source>
</evidence>
<dbReference type="Pfam" id="PF07494">
    <property type="entry name" value="Reg_prop"/>
    <property type="match status" value="3"/>
</dbReference>
<dbReference type="CDD" id="cd16917">
    <property type="entry name" value="HATPase_UhpB-NarQ-NarX-like"/>
    <property type="match status" value="1"/>
</dbReference>
<dbReference type="GO" id="GO:0046983">
    <property type="term" value="F:protein dimerization activity"/>
    <property type="evidence" value="ECO:0007669"/>
    <property type="project" value="InterPro"/>
</dbReference>
<dbReference type="RefSeq" id="WP_184259647.1">
    <property type="nucleotide sequence ID" value="NZ_JACHIO010000025.1"/>
</dbReference>
<dbReference type="AlphaFoldDB" id="A0A7W7ZU92"/>
<dbReference type="EMBL" id="JACHIO010000025">
    <property type="protein sequence ID" value="MBB5066270.1"/>
    <property type="molecule type" value="Genomic_DNA"/>
</dbReference>
<dbReference type="InterPro" id="IPR015943">
    <property type="entry name" value="WD40/YVTN_repeat-like_dom_sf"/>
</dbReference>
<evidence type="ECO:0000259" key="6">
    <source>
        <dbReference type="SMART" id="SM00387"/>
    </source>
</evidence>
<dbReference type="Gene3D" id="2.60.40.10">
    <property type="entry name" value="Immunoglobulins"/>
    <property type="match status" value="1"/>
</dbReference>
<dbReference type="Gene3D" id="1.20.5.1930">
    <property type="match status" value="1"/>
</dbReference>